<name>A0A1M5FEH0_9FLAO</name>
<organism evidence="1 2">
    <name type="scientific">Flavobacterium fluvii</name>
    <dbReference type="NCBI Taxonomy" id="468056"/>
    <lineage>
        <taxon>Bacteria</taxon>
        <taxon>Pseudomonadati</taxon>
        <taxon>Bacteroidota</taxon>
        <taxon>Flavobacteriia</taxon>
        <taxon>Flavobacteriales</taxon>
        <taxon>Flavobacteriaceae</taxon>
        <taxon>Flavobacterium</taxon>
    </lineage>
</organism>
<dbReference type="EMBL" id="FQWB01000001">
    <property type="protein sequence ID" value="SHF89876.1"/>
    <property type="molecule type" value="Genomic_DNA"/>
</dbReference>
<protein>
    <submittedName>
        <fullName evidence="1">Phage derived protein Gp49-like</fullName>
    </submittedName>
</protein>
<sequence>MRILFITPEFTAFLESLDPSTKEKISYLSDILTTQPVINTKVAKKLINTDFYEVRIQVKNEYRIIVFAIDHDNINQSKNILLLNGFMKKSTKDYDKQIKIATKILIQWLDQN</sequence>
<proteinExistence type="predicted"/>
<dbReference type="AlphaFoldDB" id="A0A1M5FEH0"/>
<keyword evidence="2" id="KW-1185">Reference proteome</keyword>
<dbReference type="SUPFAM" id="SSF143011">
    <property type="entry name" value="RelE-like"/>
    <property type="match status" value="1"/>
</dbReference>
<dbReference type="Proteomes" id="UP000184516">
    <property type="component" value="Unassembled WGS sequence"/>
</dbReference>
<dbReference type="STRING" id="468056.SAMN05443549_101751"/>
<dbReference type="Gene3D" id="3.30.2310.20">
    <property type="entry name" value="RelE-like"/>
    <property type="match status" value="1"/>
</dbReference>
<gene>
    <name evidence="1" type="ORF">SAMN05443549_101751</name>
</gene>
<reference evidence="2" key="1">
    <citation type="submission" date="2016-11" db="EMBL/GenBank/DDBJ databases">
        <authorList>
            <person name="Varghese N."/>
            <person name="Submissions S."/>
        </authorList>
    </citation>
    <scope>NUCLEOTIDE SEQUENCE [LARGE SCALE GENOMIC DNA]</scope>
    <source>
        <strain evidence="2">DSM 19978</strain>
    </source>
</reference>
<dbReference type="OrthoDB" id="1029341at2"/>
<evidence type="ECO:0000313" key="1">
    <source>
        <dbReference type="EMBL" id="SHF89876.1"/>
    </source>
</evidence>
<accession>A0A1M5FEH0</accession>
<dbReference type="InterPro" id="IPR035093">
    <property type="entry name" value="RelE/ParE_toxin_dom_sf"/>
</dbReference>
<dbReference type="InterPro" id="IPR009241">
    <property type="entry name" value="HigB-like"/>
</dbReference>
<evidence type="ECO:0000313" key="2">
    <source>
        <dbReference type="Proteomes" id="UP000184516"/>
    </source>
</evidence>
<dbReference type="RefSeq" id="WP_073367996.1">
    <property type="nucleotide sequence ID" value="NZ_FQWB01000001.1"/>
</dbReference>
<dbReference type="Pfam" id="PF05973">
    <property type="entry name" value="Gp49"/>
    <property type="match status" value="1"/>
</dbReference>